<evidence type="ECO:0000313" key="3">
    <source>
        <dbReference type="EMBL" id="ORY35889.1"/>
    </source>
</evidence>
<accession>A0A1Y2BMA8</accession>
<evidence type="ECO:0008006" key="5">
    <source>
        <dbReference type="Google" id="ProtNLM"/>
    </source>
</evidence>
<feature type="compositionally biased region" description="Basic residues" evidence="1">
    <location>
        <begin position="299"/>
        <end position="311"/>
    </location>
</feature>
<proteinExistence type="predicted"/>
<protein>
    <recommendedName>
        <fullName evidence="5">Cation efflux family-domain-containing protein</fullName>
    </recommendedName>
</protein>
<name>A0A1Y2BMA8_9TREE</name>
<dbReference type="STRING" id="71784.A0A1Y2BMA8"/>
<evidence type="ECO:0000256" key="2">
    <source>
        <dbReference type="SAM" id="Phobius"/>
    </source>
</evidence>
<dbReference type="AlphaFoldDB" id="A0A1Y2BMA8"/>
<feature type="compositionally biased region" description="Low complexity" evidence="1">
    <location>
        <begin position="126"/>
        <end position="137"/>
    </location>
</feature>
<feature type="region of interest" description="Disordered" evidence="1">
    <location>
        <begin position="650"/>
        <end position="669"/>
    </location>
</feature>
<dbReference type="EMBL" id="MCFC01000001">
    <property type="protein sequence ID" value="ORY35889.1"/>
    <property type="molecule type" value="Genomic_DNA"/>
</dbReference>
<comment type="caution">
    <text evidence="3">The sequence shown here is derived from an EMBL/GenBank/DDBJ whole genome shotgun (WGS) entry which is preliminary data.</text>
</comment>
<evidence type="ECO:0000313" key="4">
    <source>
        <dbReference type="Proteomes" id="UP000193986"/>
    </source>
</evidence>
<feature type="compositionally biased region" description="Low complexity" evidence="1">
    <location>
        <begin position="1"/>
        <end position="20"/>
    </location>
</feature>
<keyword evidence="2" id="KW-0472">Membrane</keyword>
<reference evidence="3 4" key="1">
    <citation type="submission" date="2016-07" db="EMBL/GenBank/DDBJ databases">
        <title>Pervasive Adenine N6-methylation of Active Genes in Fungi.</title>
        <authorList>
            <consortium name="DOE Joint Genome Institute"/>
            <person name="Mondo S.J."/>
            <person name="Dannebaum R.O."/>
            <person name="Kuo R.C."/>
            <person name="Labutti K."/>
            <person name="Haridas S."/>
            <person name="Kuo A."/>
            <person name="Salamov A."/>
            <person name="Ahrendt S.R."/>
            <person name="Lipzen A."/>
            <person name="Sullivan W."/>
            <person name="Andreopoulos W.B."/>
            <person name="Clum A."/>
            <person name="Lindquist E."/>
            <person name="Daum C."/>
            <person name="Ramamoorthy G.K."/>
            <person name="Gryganskyi A."/>
            <person name="Culley D."/>
            <person name="Magnuson J.K."/>
            <person name="James T.Y."/>
            <person name="O'Malley M.A."/>
            <person name="Stajich J.E."/>
            <person name="Spatafora J.W."/>
            <person name="Visel A."/>
            <person name="Grigoriev I.V."/>
        </authorList>
    </citation>
    <scope>NUCLEOTIDE SEQUENCE [LARGE SCALE GENOMIC DNA]</scope>
    <source>
        <strain evidence="3 4">68-887.2</strain>
    </source>
</reference>
<feature type="compositionally biased region" description="Low complexity" evidence="1">
    <location>
        <begin position="340"/>
        <end position="351"/>
    </location>
</feature>
<feature type="region of interest" description="Disordered" evidence="1">
    <location>
        <begin position="164"/>
        <end position="190"/>
    </location>
</feature>
<feature type="region of interest" description="Disordered" evidence="1">
    <location>
        <begin position="274"/>
        <end position="368"/>
    </location>
</feature>
<feature type="compositionally biased region" description="Low complexity" evidence="1">
    <location>
        <begin position="652"/>
        <end position="667"/>
    </location>
</feature>
<dbReference type="InParanoid" id="A0A1Y2BMA8"/>
<evidence type="ECO:0000256" key="1">
    <source>
        <dbReference type="SAM" id="MobiDB-lite"/>
    </source>
</evidence>
<feature type="transmembrane region" description="Helical" evidence="2">
    <location>
        <begin position="495"/>
        <end position="513"/>
    </location>
</feature>
<feature type="transmembrane region" description="Helical" evidence="2">
    <location>
        <begin position="403"/>
        <end position="421"/>
    </location>
</feature>
<sequence length="771" mass="81878">MTSPSLSPSPDQPSSRRSSLASPQIDTPNPALPTVFPPSPSPSPTQSHKEPLDVFSPTASNALLAPFDATDSTPVLTPLTPTLTRVLNNPPSRRTTVASTRAPPPPPILVRRPTELGNRVEDIAIPSSAGASPRGSAKGLNISGLPDTPGTIERESFDFLPELVPTPSPRRASFRPRTPNSPAWASFDAGPMSPPRFGASTLDVPSARGSPSTRDINHFDPTPQHGLHARNLSLYFPQPGQAPVRSAPGTPMVQSPEQIQDVLVPSAERGVFGGGENWSFGTSRAESLEPARSPDGVKRSKRRGHHHKHSLSHNFFSFLDPTETNPQLSTPIRPPPSPSPVSDVPLSVPMPNSTTTANALSPLPRSKSDPQGQFLSSFALLEFLIGAGLWVEGQMSGWRCLAGVGYLVVFDALGVGIEVIAQRGDTPGSLRRAYGTPRLLALLYFAQCLFLTFSAVYIAKESIEQVVLGAHAHSEAGAGAHSHGGAELDGDERPFPVLLLFLAGLASVFSGAFMRNHAKLVDAVGPLFLPSRWIALPMIAALPLLSNPFTIGVAGSSFGVMLGSILVPPDSLHGLDSTLSLVLTLLTISLSYPPARAFGLVLLQTAPPASQSQMASLQRVLKEIREDRRVLGIGRTRCWAITNGHRELEHISNAPTPSSLPASPASPTIRPRTFSAPSSAALHDAFRRASYSYTSGDERQGDVPLVVTLEVHVSEDLSDREVMEVTRYVWSKVSGAVRVKSGSTGGNSQTGISEGEVSVAAKRGWAGMEVD</sequence>
<keyword evidence="4" id="KW-1185">Reference proteome</keyword>
<feature type="region of interest" description="Disordered" evidence="1">
    <location>
        <begin position="126"/>
        <end position="148"/>
    </location>
</feature>
<feature type="region of interest" description="Disordered" evidence="1">
    <location>
        <begin position="1"/>
        <end position="56"/>
    </location>
</feature>
<dbReference type="Proteomes" id="UP000193986">
    <property type="component" value="Unassembled WGS sequence"/>
</dbReference>
<dbReference type="OrthoDB" id="5382797at2759"/>
<keyword evidence="2" id="KW-1133">Transmembrane helix</keyword>
<feature type="region of interest" description="Disordered" evidence="1">
    <location>
        <begin position="88"/>
        <end position="112"/>
    </location>
</feature>
<keyword evidence="2" id="KW-0812">Transmembrane</keyword>
<gene>
    <name evidence="3" type="ORF">BCR39DRAFT_592170</name>
</gene>
<organism evidence="3 4">
    <name type="scientific">Naematelia encephala</name>
    <dbReference type="NCBI Taxonomy" id="71784"/>
    <lineage>
        <taxon>Eukaryota</taxon>
        <taxon>Fungi</taxon>
        <taxon>Dikarya</taxon>
        <taxon>Basidiomycota</taxon>
        <taxon>Agaricomycotina</taxon>
        <taxon>Tremellomycetes</taxon>
        <taxon>Tremellales</taxon>
        <taxon>Naemateliaceae</taxon>
        <taxon>Naematelia</taxon>
    </lineage>
</organism>
<feature type="transmembrane region" description="Helical" evidence="2">
    <location>
        <begin position="441"/>
        <end position="459"/>
    </location>
</feature>